<evidence type="ECO:0000256" key="1">
    <source>
        <dbReference type="ARBA" id="ARBA00006436"/>
    </source>
</evidence>
<organism evidence="4 5">
    <name type="scientific">Haemophilus paracuniculus</name>
    <dbReference type="NCBI Taxonomy" id="734"/>
    <lineage>
        <taxon>Bacteria</taxon>
        <taxon>Pseudomonadati</taxon>
        <taxon>Pseudomonadota</taxon>
        <taxon>Gammaproteobacteria</taxon>
        <taxon>Pasteurellales</taxon>
        <taxon>Pasteurellaceae</taxon>
        <taxon>Haemophilus</taxon>
    </lineage>
</organism>
<dbReference type="AlphaFoldDB" id="A0A1T0ARR8"/>
<comment type="similarity">
    <text evidence="1">Belongs to the UPF0174 family.</text>
</comment>
<feature type="domain" description="Ubiquinol-cytochrome c chaperone" evidence="2">
    <location>
        <begin position="55"/>
        <end position="268"/>
    </location>
</feature>
<dbReference type="Pfam" id="PF13099">
    <property type="entry name" value="DUF3944"/>
    <property type="match status" value="1"/>
</dbReference>
<keyword evidence="5" id="KW-1185">Reference proteome</keyword>
<name>A0A1T0ARR8_9PAST</name>
<gene>
    <name evidence="4" type="ORF">B0187_06865</name>
</gene>
<accession>A0A1T0ARR8</accession>
<dbReference type="OrthoDB" id="9128717at2"/>
<sequence length="299" mass="33748">MAYRPDPDLAFLENCSSEELDNLVYILTYDPKDNKQRYTEHLSDSPLYQRYYPDHQKYWQDIAGELQCFGGNTFSNLARSITSSYNENGSGSAILHTMSPFARVLVRTAAKISNVTNPSTYVGVPYKEILCEVCKQLKVNFNENSDVKLIEQNLLMKILEDSLGQLNEEDRKELAEELGLDNTNNIKTQALLGVFQAIFKKGGFKSYILINRLVNLILKKLIGRGLPAAGNRLLMKFLKVLSGPIGWTLNVAWTAYDISGPAYRVTIPAVIQVAYLRSLNENREAIKQAEQVNVENINL</sequence>
<feature type="domain" description="DUF3944" evidence="3">
    <location>
        <begin position="3"/>
        <end position="38"/>
    </location>
</feature>
<dbReference type="InterPro" id="IPR025217">
    <property type="entry name" value="DUF3944"/>
</dbReference>
<dbReference type="Pfam" id="PF03981">
    <property type="entry name" value="Ubiq_cyt_C_chap"/>
    <property type="match status" value="1"/>
</dbReference>
<proteinExistence type="inferred from homology"/>
<evidence type="ECO:0000313" key="4">
    <source>
        <dbReference type="EMBL" id="OOR98974.1"/>
    </source>
</evidence>
<dbReference type="InterPro" id="IPR021150">
    <property type="entry name" value="Ubiq_cyt_c_chap"/>
</dbReference>
<evidence type="ECO:0000259" key="3">
    <source>
        <dbReference type="Pfam" id="PF13099"/>
    </source>
</evidence>
<evidence type="ECO:0000313" key="5">
    <source>
        <dbReference type="Proteomes" id="UP000190867"/>
    </source>
</evidence>
<protein>
    <submittedName>
        <fullName evidence="4">Uncharacterized protein</fullName>
    </submittedName>
</protein>
<dbReference type="STRING" id="734.B0187_06865"/>
<comment type="caution">
    <text evidence="4">The sequence shown here is derived from an EMBL/GenBank/DDBJ whole genome shotgun (WGS) entry which is preliminary data.</text>
</comment>
<reference evidence="4 5" key="1">
    <citation type="submission" date="2017-02" db="EMBL/GenBank/DDBJ databases">
        <title>Draft genome sequence of Haemophilus paracuniculus CCUG 43573 type strain.</title>
        <authorList>
            <person name="Engstrom-Jakobsson H."/>
            <person name="Salva-Serra F."/>
            <person name="Thorell K."/>
            <person name="Gonzales-Siles L."/>
            <person name="Karlsson R."/>
            <person name="Boulund F."/>
            <person name="Engstrand L."/>
            <person name="Kristiansson E."/>
            <person name="Moore E."/>
        </authorList>
    </citation>
    <scope>NUCLEOTIDE SEQUENCE [LARGE SCALE GENOMIC DNA]</scope>
    <source>
        <strain evidence="4 5">CCUG 43573</strain>
    </source>
</reference>
<dbReference type="Proteomes" id="UP000190867">
    <property type="component" value="Unassembled WGS sequence"/>
</dbReference>
<dbReference type="EMBL" id="MUYA01000008">
    <property type="protein sequence ID" value="OOR98974.1"/>
    <property type="molecule type" value="Genomic_DNA"/>
</dbReference>
<evidence type="ECO:0000259" key="2">
    <source>
        <dbReference type="Pfam" id="PF03981"/>
    </source>
</evidence>
<dbReference type="RefSeq" id="WP_078237121.1">
    <property type="nucleotide sequence ID" value="NZ_MUYA01000008.1"/>
</dbReference>